<evidence type="ECO:0000256" key="1">
    <source>
        <dbReference type="SAM" id="Coils"/>
    </source>
</evidence>
<keyword evidence="3" id="KW-1185">Reference proteome</keyword>
<dbReference type="EMBL" id="FZPD01000002">
    <property type="protein sequence ID" value="SNS74737.1"/>
    <property type="molecule type" value="Genomic_DNA"/>
</dbReference>
<dbReference type="OrthoDB" id="981311at2"/>
<dbReference type="AlphaFoldDB" id="A0A239H030"/>
<accession>A0A239H030</accession>
<proteinExistence type="predicted"/>
<protein>
    <submittedName>
        <fullName evidence="2">Uncharacterized protein</fullName>
    </submittedName>
</protein>
<evidence type="ECO:0000313" key="2">
    <source>
        <dbReference type="EMBL" id="SNS74737.1"/>
    </source>
</evidence>
<dbReference type="RefSeq" id="WP_089355846.1">
    <property type="nucleotide sequence ID" value="NZ_FZPD01000002.1"/>
</dbReference>
<feature type="coiled-coil region" evidence="1">
    <location>
        <begin position="124"/>
        <end position="151"/>
    </location>
</feature>
<name>A0A239H030_EKHLU</name>
<evidence type="ECO:0000313" key="3">
    <source>
        <dbReference type="Proteomes" id="UP000198393"/>
    </source>
</evidence>
<keyword evidence="1" id="KW-0175">Coiled coil</keyword>
<dbReference type="Proteomes" id="UP000198393">
    <property type="component" value="Unassembled WGS sequence"/>
</dbReference>
<organism evidence="2 3">
    <name type="scientific">Ekhidna lutea</name>
    <dbReference type="NCBI Taxonomy" id="447679"/>
    <lineage>
        <taxon>Bacteria</taxon>
        <taxon>Pseudomonadati</taxon>
        <taxon>Bacteroidota</taxon>
        <taxon>Cytophagia</taxon>
        <taxon>Cytophagales</taxon>
        <taxon>Reichenbachiellaceae</taxon>
        <taxon>Ekhidna</taxon>
    </lineage>
</organism>
<reference evidence="2 3" key="1">
    <citation type="submission" date="2017-06" db="EMBL/GenBank/DDBJ databases">
        <authorList>
            <person name="Kim H.J."/>
            <person name="Triplett B.A."/>
        </authorList>
    </citation>
    <scope>NUCLEOTIDE SEQUENCE [LARGE SCALE GENOMIC DNA]</scope>
    <source>
        <strain evidence="2 3">DSM 19307</strain>
    </source>
</reference>
<sequence>MKHIVASILISCSFFTYCQNENIVKTIDDLTAKWDKQAEELGTYAGMKYYCTSQVYKDKTIGLLDKIHHYDTLLYQIVSEKYADSNDKEAEETLAEILTVETKYTTPNFKSFLEEECLKFEEVGEDYDRNSKKYFKEIEKLEKELSSYVKNITERIDLIDEHIHHLKLD</sequence>
<gene>
    <name evidence="2" type="ORF">SAMN05421640_1085</name>
</gene>